<dbReference type="PANTHER" id="PTHR43791:SF36">
    <property type="entry name" value="TRANSPORTER, PUTATIVE (AFU_ORTHOLOGUE AFUA_6G08340)-RELATED"/>
    <property type="match status" value="1"/>
</dbReference>
<sequence>MSGIATGAGFNLTLPSIVHDMGNWSPAVSQALIIPPSLCACILTVAAGYSSDRFLDRSIHAITFFSLSVAGLFMLMFLPDEQLGARYFAVCFTSSTSNAGAAIATSWVPRSFGTFTRRAVALAVSGAIGNLGGIIGPQFYYDGPRYMHGYIIAACLVISQIIALLLMRFLLWRENRKRDNMTLEEKQHIIEKYDLKETGDDRHPDFRFAL</sequence>
<organism evidence="7">
    <name type="scientific">Lichtheimia ramosa</name>
    <dbReference type="NCBI Taxonomy" id="688394"/>
    <lineage>
        <taxon>Eukaryota</taxon>
        <taxon>Fungi</taxon>
        <taxon>Fungi incertae sedis</taxon>
        <taxon>Mucoromycota</taxon>
        <taxon>Mucoromycotina</taxon>
        <taxon>Mucoromycetes</taxon>
        <taxon>Mucorales</taxon>
        <taxon>Lichtheimiaceae</taxon>
        <taxon>Lichtheimia</taxon>
    </lineage>
</organism>
<evidence type="ECO:0000256" key="3">
    <source>
        <dbReference type="ARBA" id="ARBA00022692"/>
    </source>
</evidence>
<dbReference type="PANTHER" id="PTHR43791">
    <property type="entry name" value="PERMEASE-RELATED"/>
    <property type="match status" value="1"/>
</dbReference>
<comment type="subcellular location">
    <subcellularLocation>
        <location evidence="1">Membrane</location>
        <topology evidence="1">Multi-pass membrane protein</topology>
    </subcellularLocation>
</comment>
<keyword evidence="4 6" id="KW-1133">Transmembrane helix</keyword>
<name>A0A077WN53_9FUNG</name>
<dbReference type="EMBL" id="LK023325">
    <property type="protein sequence ID" value="CDS08543.1"/>
    <property type="molecule type" value="Genomic_DNA"/>
</dbReference>
<evidence type="ECO:0000256" key="6">
    <source>
        <dbReference type="SAM" id="Phobius"/>
    </source>
</evidence>
<keyword evidence="2" id="KW-0813">Transport</keyword>
<accession>A0A077WN53</accession>
<feature type="transmembrane region" description="Helical" evidence="6">
    <location>
        <begin position="27"/>
        <end position="49"/>
    </location>
</feature>
<evidence type="ECO:0000256" key="2">
    <source>
        <dbReference type="ARBA" id="ARBA00022448"/>
    </source>
</evidence>
<evidence type="ECO:0000313" key="7">
    <source>
        <dbReference type="EMBL" id="CDS08543.1"/>
    </source>
</evidence>
<dbReference type="AlphaFoldDB" id="A0A077WN53"/>
<dbReference type="Pfam" id="PF07690">
    <property type="entry name" value="MFS_1"/>
    <property type="match status" value="1"/>
</dbReference>
<feature type="transmembrane region" description="Helical" evidence="6">
    <location>
        <begin position="120"/>
        <end position="141"/>
    </location>
</feature>
<dbReference type="InterPro" id="IPR036259">
    <property type="entry name" value="MFS_trans_sf"/>
</dbReference>
<dbReference type="GO" id="GO:0022857">
    <property type="term" value="F:transmembrane transporter activity"/>
    <property type="evidence" value="ECO:0007669"/>
    <property type="project" value="InterPro"/>
</dbReference>
<evidence type="ECO:0008006" key="8">
    <source>
        <dbReference type="Google" id="ProtNLM"/>
    </source>
</evidence>
<dbReference type="InterPro" id="IPR011701">
    <property type="entry name" value="MFS"/>
</dbReference>
<dbReference type="GO" id="GO:0016020">
    <property type="term" value="C:membrane"/>
    <property type="evidence" value="ECO:0007669"/>
    <property type="project" value="UniProtKB-SubCell"/>
</dbReference>
<evidence type="ECO:0000256" key="4">
    <source>
        <dbReference type="ARBA" id="ARBA00022989"/>
    </source>
</evidence>
<proteinExistence type="predicted"/>
<feature type="transmembrane region" description="Helical" evidence="6">
    <location>
        <begin position="61"/>
        <end position="79"/>
    </location>
</feature>
<dbReference type="SUPFAM" id="SSF103473">
    <property type="entry name" value="MFS general substrate transporter"/>
    <property type="match status" value="1"/>
</dbReference>
<dbReference type="Gene3D" id="1.20.1250.20">
    <property type="entry name" value="MFS general substrate transporter like domains"/>
    <property type="match status" value="1"/>
</dbReference>
<gene>
    <name evidence="7" type="ORF">LRAMOSA09904</name>
</gene>
<evidence type="ECO:0000256" key="1">
    <source>
        <dbReference type="ARBA" id="ARBA00004141"/>
    </source>
</evidence>
<dbReference type="OrthoDB" id="2985014at2759"/>
<feature type="transmembrane region" description="Helical" evidence="6">
    <location>
        <begin position="85"/>
        <end position="108"/>
    </location>
</feature>
<feature type="transmembrane region" description="Helical" evidence="6">
    <location>
        <begin position="147"/>
        <end position="171"/>
    </location>
</feature>
<reference evidence="7" key="1">
    <citation type="journal article" date="2014" name="Genome Announc.">
        <title>De novo whole-genome sequence and genome annotation of Lichtheimia ramosa.</title>
        <authorList>
            <person name="Linde J."/>
            <person name="Schwartze V."/>
            <person name="Binder U."/>
            <person name="Lass-Florl C."/>
            <person name="Voigt K."/>
            <person name="Horn F."/>
        </authorList>
    </citation>
    <scope>NUCLEOTIDE SEQUENCE</scope>
    <source>
        <strain evidence="7">JMRC FSU:6197</strain>
    </source>
</reference>
<keyword evidence="3 6" id="KW-0812">Transmembrane</keyword>
<evidence type="ECO:0000256" key="5">
    <source>
        <dbReference type="ARBA" id="ARBA00023136"/>
    </source>
</evidence>
<protein>
    <recommendedName>
        <fullName evidence="8">Major facilitator superfamily (MFS) profile domain-containing protein</fullName>
    </recommendedName>
</protein>
<keyword evidence="5 6" id="KW-0472">Membrane</keyword>